<dbReference type="Pfam" id="PF13450">
    <property type="entry name" value="NAD_binding_8"/>
    <property type="match status" value="1"/>
</dbReference>
<comment type="subcellular location">
    <subcellularLocation>
        <location evidence="1">Mitochondrion matrix</location>
    </subcellularLocation>
</comment>
<evidence type="ECO:0000313" key="7">
    <source>
        <dbReference type="EMBL" id="KAK2723821.1"/>
    </source>
</evidence>
<evidence type="ECO:0000256" key="4">
    <source>
        <dbReference type="ARBA" id="ARBA00038825"/>
    </source>
</evidence>
<dbReference type="GO" id="GO:0016491">
    <property type="term" value="F:oxidoreductase activity"/>
    <property type="evidence" value="ECO:0007669"/>
    <property type="project" value="InterPro"/>
</dbReference>
<evidence type="ECO:0000256" key="3">
    <source>
        <dbReference type="ARBA" id="ARBA00037217"/>
    </source>
</evidence>
<organism evidence="7 8">
    <name type="scientific">Artemia franciscana</name>
    <name type="common">Brine shrimp</name>
    <name type="synonym">Artemia sanfranciscana</name>
    <dbReference type="NCBI Taxonomy" id="6661"/>
    <lineage>
        <taxon>Eukaryota</taxon>
        <taxon>Metazoa</taxon>
        <taxon>Ecdysozoa</taxon>
        <taxon>Arthropoda</taxon>
        <taxon>Crustacea</taxon>
        <taxon>Branchiopoda</taxon>
        <taxon>Anostraca</taxon>
        <taxon>Artemiidae</taxon>
        <taxon>Artemia</taxon>
    </lineage>
</organism>
<dbReference type="Pfam" id="PF01593">
    <property type="entry name" value="Amino_oxidase"/>
    <property type="match status" value="1"/>
</dbReference>
<dbReference type="GO" id="GO:0005759">
    <property type="term" value="C:mitochondrial matrix"/>
    <property type="evidence" value="ECO:0007669"/>
    <property type="project" value="UniProtKB-SubCell"/>
</dbReference>
<evidence type="ECO:0000313" key="8">
    <source>
        <dbReference type="Proteomes" id="UP001187531"/>
    </source>
</evidence>
<evidence type="ECO:0000256" key="2">
    <source>
        <dbReference type="ARBA" id="ARBA00006046"/>
    </source>
</evidence>
<accession>A0AA88LGZ6</accession>
<comment type="function">
    <text evidence="3">Probable oxidoreductase that may play a role as regulator of mitochondrial function.</text>
</comment>
<protein>
    <recommendedName>
        <fullName evidence="5">Pyridine nucleotide-disulfide oxidoreductase domain-containing protein 2</fullName>
    </recommendedName>
</protein>
<dbReference type="InterPro" id="IPR036188">
    <property type="entry name" value="FAD/NAD-bd_sf"/>
</dbReference>
<dbReference type="AlphaFoldDB" id="A0AA88LGZ6"/>
<comment type="caution">
    <text evidence="7">The sequence shown here is derived from an EMBL/GenBank/DDBJ whole genome shotgun (WGS) entry which is preliminary data.</text>
</comment>
<proteinExistence type="inferred from homology"/>
<dbReference type="Gene3D" id="3.50.50.60">
    <property type="entry name" value="FAD/NAD(P)-binding domain"/>
    <property type="match status" value="2"/>
</dbReference>
<dbReference type="Proteomes" id="UP001187531">
    <property type="component" value="Unassembled WGS sequence"/>
</dbReference>
<name>A0AA88LGZ6_ARTSF</name>
<comment type="subunit">
    <text evidence="4">Interacts with COX5B; this interaction may contribute to localize PYROXD2 to the inner face of the inner mitochondrial membrane.</text>
</comment>
<evidence type="ECO:0000256" key="1">
    <source>
        <dbReference type="ARBA" id="ARBA00004305"/>
    </source>
</evidence>
<sequence>MRLNSILFTKPKLTKSVKELKTNYNAIVIGSGHNGLVAAAYLQKKGLNVCVLEKRHVIGGAAVTEEIIPGFKFSRASYLLSLLRPQIIRDLKLEDYGLRLYPRNPSSYTPLKEEFWKGQAKSLTLSSDPCFNKKEIAKFSLRDSEAFEKYEDWLFKFIQAIEPLLDNAPPNLNERSILKLYKSVKPVVKFANLVGRNVADFYDLMSAPAAKVLNTWFESDVLKATLATDSVIGAMMSPETPGSAYVLLHHMMGGINGQKGAWAYVEGGMGSVSQSIANVAISNGADISVNAGVKSIIIDKGVVQGVELHNGQCIKSSLVLSNATPKVTYLDLVSPNHLEEGFATLMKNVDYTSATTKINVALESLPNFLADPSESPSPMPHHQCTIHLNCEKMSMINDAYVDGEAGRISRKPMIEMVLPSSLDPTLAPPGKHVALFFTQYTPYGLVDGEEWTEEKKQNYAKLIFDTAEEYAPGFKQSIIGYEILTPVDLESIFGLTGGNIFHGSMRLDQLYFARPTKFSGFPFCPLKGLFLCGSGAHPGGGVMGAPGKIAADAAIEFFRKH</sequence>
<reference evidence="7" key="1">
    <citation type="submission" date="2023-07" db="EMBL/GenBank/DDBJ databases">
        <title>Chromosome-level genome assembly of Artemia franciscana.</title>
        <authorList>
            <person name="Jo E."/>
        </authorList>
    </citation>
    <scope>NUCLEOTIDE SEQUENCE</scope>
    <source>
        <tissue evidence="7">Whole body</tissue>
    </source>
</reference>
<gene>
    <name evidence="7" type="ORF">QYM36_002238</name>
</gene>
<evidence type="ECO:0000256" key="5">
    <source>
        <dbReference type="ARBA" id="ARBA00040298"/>
    </source>
</evidence>
<evidence type="ECO:0000259" key="6">
    <source>
        <dbReference type="Pfam" id="PF01593"/>
    </source>
</evidence>
<dbReference type="EMBL" id="JAVRJZ010000004">
    <property type="protein sequence ID" value="KAK2723821.1"/>
    <property type="molecule type" value="Genomic_DNA"/>
</dbReference>
<dbReference type="PANTHER" id="PTHR10668">
    <property type="entry name" value="PHYTOENE DEHYDROGENASE"/>
    <property type="match status" value="1"/>
</dbReference>
<keyword evidence="8" id="KW-1185">Reference proteome</keyword>
<dbReference type="SUPFAM" id="SSF51905">
    <property type="entry name" value="FAD/NAD(P)-binding domain"/>
    <property type="match status" value="1"/>
</dbReference>
<feature type="domain" description="Amine oxidase" evidence="6">
    <location>
        <begin position="246"/>
        <end position="355"/>
    </location>
</feature>
<dbReference type="InterPro" id="IPR002937">
    <property type="entry name" value="Amino_oxidase"/>
</dbReference>
<comment type="similarity">
    <text evidence="2">Belongs to the carotenoid/retinoid oxidoreductase family.</text>
</comment>
<dbReference type="PANTHER" id="PTHR10668:SF103">
    <property type="entry name" value="PYRIDINE NUCLEOTIDE-DISULFIDE OXIDOREDUCTASE DOMAIN-CONTAINING PROTEIN 2"/>
    <property type="match status" value="1"/>
</dbReference>